<protein>
    <submittedName>
        <fullName evidence="1">Uncharacterized protein</fullName>
    </submittedName>
</protein>
<proteinExistence type="predicted"/>
<reference evidence="1" key="1">
    <citation type="journal article" date="2021" name="Proc. Natl. Acad. Sci. U.S.A.">
        <title>A Catalog of Tens of Thousands of Viruses from Human Metagenomes Reveals Hidden Associations with Chronic Diseases.</title>
        <authorList>
            <person name="Tisza M.J."/>
            <person name="Buck C.B."/>
        </authorList>
    </citation>
    <scope>NUCLEOTIDE SEQUENCE</scope>
    <source>
        <strain evidence="1">Ct96L1</strain>
    </source>
</reference>
<sequence>MDPNLIIISESLEYILKSQFDLMSHNEMIILNDKPLKINRVFSLSCLTSAALSNLNFEIR</sequence>
<accession>A0A8S5N3Q6</accession>
<dbReference type="EMBL" id="BK015051">
    <property type="protein sequence ID" value="DAD88975.1"/>
    <property type="molecule type" value="Genomic_DNA"/>
</dbReference>
<evidence type="ECO:0000313" key="1">
    <source>
        <dbReference type="EMBL" id="DAD88975.1"/>
    </source>
</evidence>
<organism evidence="1">
    <name type="scientific">Myoviridae sp. ct96L1</name>
    <dbReference type="NCBI Taxonomy" id="2826623"/>
    <lineage>
        <taxon>Viruses</taxon>
        <taxon>Duplodnaviria</taxon>
        <taxon>Heunggongvirae</taxon>
        <taxon>Uroviricota</taxon>
        <taxon>Caudoviricetes</taxon>
    </lineage>
</organism>
<name>A0A8S5N3Q6_9CAUD</name>